<comment type="caution">
    <text evidence="2">The sequence shown here is derived from an EMBL/GenBank/DDBJ whole genome shotgun (WGS) entry which is preliminary data.</text>
</comment>
<evidence type="ECO:0000313" key="3">
    <source>
        <dbReference type="Proteomes" id="UP000474957"/>
    </source>
</evidence>
<organism evidence="2 3">
    <name type="scientific">Halovulum marinum</name>
    <dbReference type="NCBI Taxonomy" id="2662447"/>
    <lineage>
        <taxon>Bacteria</taxon>
        <taxon>Pseudomonadati</taxon>
        <taxon>Pseudomonadota</taxon>
        <taxon>Alphaproteobacteria</taxon>
        <taxon>Rhodobacterales</taxon>
        <taxon>Paracoccaceae</taxon>
        <taxon>Halovulum</taxon>
    </lineage>
</organism>
<dbReference type="EMBL" id="WIND01000001">
    <property type="protein sequence ID" value="MSU88139.1"/>
    <property type="molecule type" value="Genomic_DNA"/>
</dbReference>
<name>A0A6L5YW39_9RHOB</name>
<dbReference type="Proteomes" id="UP000474957">
    <property type="component" value="Unassembled WGS sequence"/>
</dbReference>
<evidence type="ECO:0000313" key="2">
    <source>
        <dbReference type="EMBL" id="MSU88139.1"/>
    </source>
</evidence>
<sequence length="390" mass="41812">MMLHLQRRLRIAIDLVPSDADGAIGAAAARLVSPRTRLPALTPCADAGRAGEPGRDGGRVRPRARAVLPARRLPVGRADRPRRGRHRLRRAAWDRARVPARVARHTDRPGRGGGLTPGRWAWRRSRRGRRRWPRRCARRRRRFRASPSTTAAPGAGLVTLLKTGRDPQRMQAALRARGFATSVSTADMARFDLDGRGLPALLRASVHCYNTEDDVARFAAAVATIRAPAGIARRGSQVAVHKPVSATLRPLDTPPDRGHVPGMQPVRALIFAVLMLLMMPWGAYARVAAGDLPARYLPTTYGPEYGPVAAETGAAETGAAKTIPAPVRATLIRNCPGATLPGSPCGVELILAAAAAAARGESRVALPLPVDLRPARSLSPTPPRAPPRGY</sequence>
<dbReference type="SUPFAM" id="SSF53383">
    <property type="entry name" value="PLP-dependent transferases"/>
    <property type="match status" value="1"/>
</dbReference>
<dbReference type="InterPro" id="IPR015424">
    <property type="entry name" value="PyrdxlP-dep_Trfase"/>
</dbReference>
<proteinExistence type="predicted"/>
<dbReference type="AlphaFoldDB" id="A0A6L5YW39"/>
<gene>
    <name evidence="2" type="ORF">GE300_00740</name>
</gene>
<reference evidence="2 3" key="1">
    <citation type="submission" date="2019-10" db="EMBL/GenBank/DDBJ databases">
        <title>Cognatihalovulum marinum gen. nov. sp. nov., a new member of the family Rhodobacteraceae isolated from deep seawater of the Northwest Indian Ocean.</title>
        <authorList>
            <person name="Ruan C."/>
            <person name="Wang J."/>
            <person name="Zheng X."/>
            <person name="Song L."/>
            <person name="Zhu Y."/>
            <person name="Huang Y."/>
            <person name="Lu Z."/>
            <person name="Du W."/>
            <person name="Huang L."/>
            <person name="Dai X."/>
        </authorList>
    </citation>
    <scope>NUCLEOTIDE SEQUENCE [LARGE SCALE GENOMIC DNA]</scope>
    <source>
        <strain evidence="2 3">2CG4</strain>
    </source>
</reference>
<protein>
    <submittedName>
        <fullName evidence="2">Uncharacterized protein</fullName>
    </submittedName>
</protein>
<dbReference type="InterPro" id="IPR015422">
    <property type="entry name" value="PyrdxlP-dep_Trfase_small"/>
</dbReference>
<evidence type="ECO:0000256" key="1">
    <source>
        <dbReference type="SAM" id="MobiDB-lite"/>
    </source>
</evidence>
<accession>A0A6L5YW39</accession>
<keyword evidence="3" id="KW-1185">Reference proteome</keyword>
<dbReference type="Gene3D" id="3.90.1150.10">
    <property type="entry name" value="Aspartate Aminotransferase, domain 1"/>
    <property type="match status" value="1"/>
</dbReference>
<feature type="region of interest" description="Disordered" evidence="1">
    <location>
        <begin position="101"/>
        <end position="126"/>
    </location>
</feature>